<reference evidence="2" key="1">
    <citation type="submission" date="2023-03" db="EMBL/GenBank/DDBJ databases">
        <authorList>
            <person name="Steffen K."/>
            <person name="Cardenas P."/>
        </authorList>
    </citation>
    <scope>NUCLEOTIDE SEQUENCE</scope>
</reference>
<evidence type="ECO:0000313" key="3">
    <source>
        <dbReference type="Proteomes" id="UP001174909"/>
    </source>
</evidence>
<gene>
    <name evidence="2" type="ORF">GBAR_LOCUS4206</name>
</gene>
<dbReference type="GO" id="GO:0016209">
    <property type="term" value="F:antioxidant activity"/>
    <property type="evidence" value="ECO:0007669"/>
    <property type="project" value="InterPro"/>
</dbReference>
<sequence>MGYLTEFNQLYEELQGKGVEVYAITAQTQDLVDQLRRDLNLQFECFSDPTHILRNYLAEQDLIDIRISGVETPTEGKFYKVYSNYRNYSHGYAQPGVLCMTPDRTVQYSWAIEPSTMNLGGASDRPVPADIWSIVQLKMTGKASEQEIEQAYSRVRRRGNCSICTIL</sequence>
<dbReference type="InterPro" id="IPR036249">
    <property type="entry name" value="Thioredoxin-like_sf"/>
</dbReference>
<keyword evidence="3" id="KW-1185">Reference proteome</keyword>
<dbReference type="SUPFAM" id="SSF52833">
    <property type="entry name" value="Thioredoxin-like"/>
    <property type="match status" value="1"/>
</dbReference>
<evidence type="ECO:0000259" key="1">
    <source>
        <dbReference type="Pfam" id="PF00578"/>
    </source>
</evidence>
<dbReference type="Pfam" id="PF00578">
    <property type="entry name" value="AhpC-TSA"/>
    <property type="match status" value="1"/>
</dbReference>
<evidence type="ECO:0000313" key="2">
    <source>
        <dbReference type="EMBL" id="CAI8005398.1"/>
    </source>
</evidence>
<feature type="domain" description="Alkyl hydroperoxide reductase subunit C/ Thiol specific antioxidant" evidence="1">
    <location>
        <begin position="4"/>
        <end position="108"/>
    </location>
</feature>
<dbReference type="Gene3D" id="3.40.30.10">
    <property type="entry name" value="Glutaredoxin"/>
    <property type="match status" value="1"/>
</dbReference>
<name>A0AA35R5Y1_GEOBA</name>
<accession>A0AA35R5Y1</accession>
<organism evidence="2 3">
    <name type="scientific">Geodia barretti</name>
    <name type="common">Barrett's horny sponge</name>
    <dbReference type="NCBI Taxonomy" id="519541"/>
    <lineage>
        <taxon>Eukaryota</taxon>
        <taxon>Metazoa</taxon>
        <taxon>Porifera</taxon>
        <taxon>Demospongiae</taxon>
        <taxon>Heteroscleromorpha</taxon>
        <taxon>Tetractinellida</taxon>
        <taxon>Astrophorina</taxon>
        <taxon>Geodiidae</taxon>
        <taxon>Geodia</taxon>
    </lineage>
</organism>
<dbReference type="AlphaFoldDB" id="A0AA35R5Y1"/>
<dbReference type="Proteomes" id="UP001174909">
    <property type="component" value="Unassembled WGS sequence"/>
</dbReference>
<proteinExistence type="predicted"/>
<protein>
    <recommendedName>
        <fullName evidence="1">Alkyl hydroperoxide reductase subunit C/ Thiol specific antioxidant domain-containing protein</fullName>
    </recommendedName>
</protein>
<dbReference type="GO" id="GO:0016491">
    <property type="term" value="F:oxidoreductase activity"/>
    <property type="evidence" value="ECO:0007669"/>
    <property type="project" value="InterPro"/>
</dbReference>
<dbReference type="InterPro" id="IPR000866">
    <property type="entry name" value="AhpC/TSA"/>
</dbReference>
<comment type="caution">
    <text evidence="2">The sequence shown here is derived from an EMBL/GenBank/DDBJ whole genome shotgun (WGS) entry which is preliminary data.</text>
</comment>
<dbReference type="EMBL" id="CASHTH010000607">
    <property type="protein sequence ID" value="CAI8005398.1"/>
    <property type="molecule type" value="Genomic_DNA"/>
</dbReference>